<dbReference type="OrthoDB" id="9799747at2"/>
<dbReference type="Proteomes" id="UP000558113">
    <property type="component" value="Unassembled WGS sequence"/>
</dbReference>
<dbReference type="InterPro" id="IPR036388">
    <property type="entry name" value="WH-like_DNA-bd_sf"/>
</dbReference>
<protein>
    <submittedName>
        <fullName evidence="3">MarR family transcriptional regulator</fullName>
    </submittedName>
</protein>
<dbReference type="InterPro" id="IPR000835">
    <property type="entry name" value="HTH_MarR-typ"/>
</dbReference>
<dbReference type="GO" id="GO:0006950">
    <property type="term" value="P:response to stress"/>
    <property type="evidence" value="ECO:0007669"/>
    <property type="project" value="TreeGrafter"/>
</dbReference>
<evidence type="ECO:0000259" key="2">
    <source>
        <dbReference type="PROSITE" id="PS50995"/>
    </source>
</evidence>
<dbReference type="Pfam" id="PF01047">
    <property type="entry name" value="MarR"/>
    <property type="match status" value="1"/>
</dbReference>
<dbReference type="PROSITE" id="PS50995">
    <property type="entry name" value="HTH_MARR_2"/>
    <property type="match status" value="1"/>
</dbReference>
<dbReference type="AlphaFoldDB" id="A0A7X5BZS3"/>
<dbReference type="SMART" id="SM00347">
    <property type="entry name" value="HTH_MARR"/>
    <property type="match status" value="1"/>
</dbReference>
<evidence type="ECO:0000256" key="1">
    <source>
        <dbReference type="ARBA" id="ARBA00023125"/>
    </source>
</evidence>
<dbReference type="PANTHER" id="PTHR33164:SF57">
    <property type="entry name" value="MARR-FAMILY TRANSCRIPTIONAL REGULATOR"/>
    <property type="match status" value="1"/>
</dbReference>
<dbReference type="PANTHER" id="PTHR33164">
    <property type="entry name" value="TRANSCRIPTIONAL REGULATOR, MARR FAMILY"/>
    <property type="match status" value="1"/>
</dbReference>
<keyword evidence="4" id="KW-1185">Reference proteome</keyword>
<dbReference type="PRINTS" id="PR00598">
    <property type="entry name" value="HTHMARR"/>
</dbReference>
<dbReference type="InterPro" id="IPR036390">
    <property type="entry name" value="WH_DNA-bd_sf"/>
</dbReference>
<comment type="caution">
    <text evidence="3">The sequence shown here is derived from an EMBL/GenBank/DDBJ whole genome shotgun (WGS) entry which is preliminary data.</text>
</comment>
<dbReference type="InterPro" id="IPR039422">
    <property type="entry name" value="MarR/SlyA-like"/>
</dbReference>
<dbReference type="SUPFAM" id="SSF46785">
    <property type="entry name" value="Winged helix' DNA-binding domain"/>
    <property type="match status" value="1"/>
</dbReference>
<dbReference type="EMBL" id="JAAAMU010000001">
    <property type="protein sequence ID" value="NBC67684.1"/>
    <property type="molecule type" value="Genomic_DNA"/>
</dbReference>
<gene>
    <name evidence="3" type="ORF">GT003_01600</name>
</gene>
<keyword evidence="1" id="KW-0238">DNA-binding</keyword>
<name>A0A7X5BZS3_9BACL</name>
<evidence type="ECO:0000313" key="3">
    <source>
        <dbReference type="EMBL" id="NBC67684.1"/>
    </source>
</evidence>
<dbReference type="RefSeq" id="WP_161693710.1">
    <property type="nucleotide sequence ID" value="NZ_JAAAMU010000001.1"/>
</dbReference>
<proteinExistence type="predicted"/>
<sequence length="161" mass="17638">MSNSNPVSSASQAAIPTAGQVLEKLFTTTHRLHLLFEARLAEYGLPAFITGPRLRFLVTVAEAGTIRMGDMAVRSGIAPRTVTQFADALEQERLLLRLPDPEDRRSTLLRLTDKALPLMDRARSAMKESAEQVLGHLEPDKREQFHALLLLLGAAPAADAE</sequence>
<dbReference type="GO" id="GO:0003700">
    <property type="term" value="F:DNA-binding transcription factor activity"/>
    <property type="evidence" value="ECO:0007669"/>
    <property type="project" value="InterPro"/>
</dbReference>
<feature type="domain" description="HTH marR-type" evidence="2">
    <location>
        <begin position="18"/>
        <end position="154"/>
    </location>
</feature>
<reference evidence="3 4" key="1">
    <citation type="submission" date="2020-01" db="EMBL/GenBank/DDBJ databases">
        <title>Paenibacillus soybeanensis sp. nov. isolated from the nodules of soybean (Glycine max(L.) Merr).</title>
        <authorList>
            <person name="Wang H."/>
        </authorList>
    </citation>
    <scope>NUCLEOTIDE SEQUENCE [LARGE SCALE GENOMIC DNA]</scope>
    <source>
        <strain evidence="3 4">DSM 23054</strain>
    </source>
</reference>
<organism evidence="3 4">
    <name type="scientific">Paenibacillus sacheonensis</name>
    <dbReference type="NCBI Taxonomy" id="742054"/>
    <lineage>
        <taxon>Bacteria</taxon>
        <taxon>Bacillati</taxon>
        <taxon>Bacillota</taxon>
        <taxon>Bacilli</taxon>
        <taxon>Bacillales</taxon>
        <taxon>Paenibacillaceae</taxon>
        <taxon>Paenibacillus</taxon>
    </lineage>
</organism>
<evidence type="ECO:0000313" key="4">
    <source>
        <dbReference type="Proteomes" id="UP000558113"/>
    </source>
</evidence>
<dbReference type="Gene3D" id="1.10.10.10">
    <property type="entry name" value="Winged helix-like DNA-binding domain superfamily/Winged helix DNA-binding domain"/>
    <property type="match status" value="1"/>
</dbReference>
<dbReference type="GO" id="GO:0003677">
    <property type="term" value="F:DNA binding"/>
    <property type="evidence" value="ECO:0007669"/>
    <property type="project" value="UniProtKB-KW"/>
</dbReference>
<accession>A0A7X5BZS3</accession>